<proteinExistence type="predicted"/>
<dbReference type="Pfam" id="PF08395">
    <property type="entry name" value="7tm_7"/>
    <property type="match status" value="1"/>
</dbReference>
<evidence type="ECO:0000256" key="4">
    <source>
        <dbReference type="ARBA" id="ARBA00022989"/>
    </source>
</evidence>
<keyword evidence="5" id="KW-0472">Membrane</keyword>
<keyword evidence="2" id="KW-1003">Cell membrane</keyword>
<evidence type="ECO:0000313" key="7">
    <source>
        <dbReference type="RefSeq" id="XP_034237290.1"/>
    </source>
</evidence>
<gene>
    <name evidence="7" type="primary">LOC117642826</name>
</gene>
<reference evidence="7" key="1">
    <citation type="submission" date="2025-08" db="UniProtKB">
        <authorList>
            <consortium name="RefSeq"/>
        </authorList>
    </citation>
    <scope>IDENTIFICATION</scope>
    <source>
        <tissue evidence="7">Total insect</tissue>
    </source>
</reference>
<keyword evidence="3" id="KW-0812">Transmembrane</keyword>
<keyword evidence="4" id="KW-1133">Transmembrane helix</keyword>
<evidence type="ECO:0000256" key="3">
    <source>
        <dbReference type="ARBA" id="ARBA00022692"/>
    </source>
</evidence>
<dbReference type="RefSeq" id="XP_034237290.1">
    <property type="nucleotide sequence ID" value="XM_034381399.1"/>
</dbReference>
<dbReference type="InterPro" id="IPR013604">
    <property type="entry name" value="7TM_chemorcpt"/>
</dbReference>
<dbReference type="AlphaFoldDB" id="A0A6P8YJT2"/>
<dbReference type="GO" id="GO:0050909">
    <property type="term" value="P:sensory perception of taste"/>
    <property type="evidence" value="ECO:0007669"/>
    <property type="project" value="InterPro"/>
</dbReference>
<evidence type="ECO:0000256" key="5">
    <source>
        <dbReference type="ARBA" id="ARBA00023136"/>
    </source>
</evidence>
<keyword evidence="6" id="KW-1185">Reference proteome</keyword>
<dbReference type="Proteomes" id="UP000515158">
    <property type="component" value="Unplaced"/>
</dbReference>
<dbReference type="GO" id="GO:0005886">
    <property type="term" value="C:plasma membrane"/>
    <property type="evidence" value="ECO:0007669"/>
    <property type="project" value="UniProtKB-SubCell"/>
</dbReference>
<comment type="subcellular location">
    <subcellularLocation>
        <location evidence="1">Cell membrane</location>
        <topology evidence="1">Multi-pass membrane protein</topology>
    </subcellularLocation>
</comment>
<dbReference type="KEGG" id="tpal:117642826"/>
<dbReference type="GeneID" id="117642826"/>
<sequence>MDIFETMHDVKRALFLQVAMAVSAVMVECICELYNLFNFCLHTKSGVVNVFWPLLCAVEVTLTLSACQGAQKASDELLEEVEDTLSLPTFPQEALEELKVLRLQLLHLPVRCVALSFLPLDRRVLHGIIATGTTQLVILLQIQFQR</sequence>
<name>A0A6P8YJT2_THRPL</name>
<evidence type="ECO:0000313" key="6">
    <source>
        <dbReference type="Proteomes" id="UP000515158"/>
    </source>
</evidence>
<accession>A0A6P8YJT2</accession>
<protein>
    <submittedName>
        <fullName evidence="7">Uncharacterized protein LOC117642826</fullName>
    </submittedName>
</protein>
<evidence type="ECO:0000256" key="1">
    <source>
        <dbReference type="ARBA" id="ARBA00004651"/>
    </source>
</evidence>
<evidence type="ECO:0000256" key="2">
    <source>
        <dbReference type="ARBA" id="ARBA00022475"/>
    </source>
</evidence>
<organism evidence="7">
    <name type="scientific">Thrips palmi</name>
    <name type="common">Melon thrips</name>
    <dbReference type="NCBI Taxonomy" id="161013"/>
    <lineage>
        <taxon>Eukaryota</taxon>
        <taxon>Metazoa</taxon>
        <taxon>Ecdysozoa</taxon>
        <taxon>Arthropoda</taxon>
        <taxon>Hexapoda</taxon>
        <taxon>Insecta</taxon>
        <taxon>Pterygota</taxon>
        <taxon>Neoptera</taxon>
        <taxon>Paraneoptera</taxon>
        <taxon>Thysanoptera</taxon>
        <taxon>Terebrantia</taxon>
        <taxon>Thripoidea</taxon>
        <taxon>Thripidae</taxon>
        <taxon>Thrips</taxon>
    </lineage>
</organism>
<dbReference type="InParanoid" id="A0A6P8YJT2"/>